<gene>
    <name evidence="1" type="ORF">A9C19_08685</name>
</gene>
<name>A0A1L3MR19_9BACI</name>
<dbReference type="KEGG" id="bwh:A9C19_08685"/>
<dbReference type="AlphaFoldDB" id="A0A1L3MR19"/>
<dbReference type="RefSeq" id="WP_072579609.1">
    <property type="nucleotide sequence ID" value="NZ_CP016020.1"/>
</dbReference>
<proteinExistence type="predicted"/>
<evidence type="ECO:0000313" key="1">
    <source>
        <dbReference type="EMBL" id="APH04815.1"/>
    </source>
</evidence>
<dbReference type="OrthoDB" id="2353604at2"/>
<dbReference type="EMBL" id="CP016020">
    <property type="protein sequence ID" value="APH04815.1"/>
    <property type="molecule type" value="Genomic_DNA"/>
</dbReference>
<reference evidence="1 2" key="1">
    <citation type="journal article" date="2016" name="Sci. Rep.">
        <title>Complete genome sequence and transcriptomic analysis of a novel marine strain Bacillus weihaiensis reveals the mechanism of brown algae degradation.</title>
        <authorList>
            <person name="Zhu Y."/>
            <person name="Chen P."/>
            <person name="Bao Y."/>
            <person name="Men Y."/>
            <person name="Zeng Y."/>
            <person name="Yang J."/>
            <person name="Sun J."/>
            <person name="Sun Y."/>
        </authorList>
    </citation>
    <scope>NUCLEOTIDE SEQUENCE [LARGE SCALE GENOMIC DNA]</scope>
    <source>
        <strain evidence="1 2">Alg07</strain>
    </source>
</reference>
<organism evidence="1 2">
    <name type="scientific">Bacillus weihaiensis</name>
    <dbReference type="NCBI Taxonomy" id="1547283"/>
    <lineage>
        <taxon>Bacteria</taxon>
        <taxon>Bacillati</taxon>
        <taxon>Bacillota</taxon>
        <taxon>Bacilli</taxon>
        <taxon>Bacillales</taxon>
        <taxon>Bacillaceae</taxon>
        <taxon>Bacillus</taxon>
    </lineage>
</organism>
<keyword evidence="2" id="KW-1185">Reference proteome</keyword>
<dbReference type="Proteomes" id="UP000181936">
    <property type="component" value="Chromosome"/>
</dbReference>
<accession>A0A1L3MR19</accession>
<evidence type="ECO:0008006" key="3">
    <source>
        <dbReference type="Google" id="ProtNLM"/>
    </source>
</evidence>
<sequence>MSSTCKLDHTLEDVKKKLAEQSSHLPNEIMKHTELYLQKGCHQKQLNELFHLLKKYDLASEEDKKIRNEKFFSFLTI</sequence>
<evidence type="ECO:0000313" key="2">
    <source>
        <dbReference type="Proteomes" id="UP000181936"/>
    </source>
</evidence>
<dbReference type="STRING" id="1547283.A9C19_08685"/>
<protein>
    <recommendedName>
        <fullName evidence="3">Group-specific protein</fullName>
    </recommendedName>
</protein>